<evidence type="ECO:0000313" key="6">
    <source>
        <dbReference type="EMBL" id="NWJ48314.1"/>
    </source>
</evidence>
<keyword evidence="3" id="KW-0804">Transcription</keyword>
<dbReference type="GO" id="GO:0000976">
    <property type="term" value="F:transcription cis-regulatory region binding"/>
    <property type="evidence" value="ECO:0007669"/>
    <property type="project" value="TreeGrafter"/>
</dbReference>
<feature type="domain" description="HTH tetR-type" evidence="5">
    <location>
        <begin position="13"/>
        <end position="73"/>
    </location>
</feature>
<keyword evidence="1" id="KW-0805">Transcription regulation</keyword>
<evidence type="ECO:0000256" key="2">
    <source>
        <dbReference type="ARBA" id="ARBA00023125"/>
    </source>
</evidence>
<dbReference type="InterPro" id="IPR050109">
    <property type="entry name" value="HTH-type_TetR-like_transc_reg"/>
</dbReference>
<evidence type="ECO:0000313" key="7">
    <source>
        <dbReference type="Proteomes" id="UP000521676"/>
    </source>
</evidence>
<dbReference type="Pfam" id="PF00440">
    <property type="entry name" value="TetR_N"/>
    <property type="match status" value="1"/>
</dbReference>
<sequence>MTNMVTKIDLRTNDTRKRIIKEAQHLYQMGGYNQLSMDKIAEVLGLKRPTLYYHFPGGKEQLLVETLNILTDELITAWENAIRTGRDTRSRLRNILGSAPYYSMTENKRTFLYELWQLSEEVKTAVKQSYEKVFDLLAQVFKEGMEKGEIREVELEIAMHSFFAIFDQVENMVTVRELFPELGHNANTFELEVLIDKIFNLWMTGLLVPVSPSS</sequence>
<dbReference type="EMBL" id="JACATZ010000003">
    <property type="protein sequence ID" value="NWJ48314.1"/>
    <property type="molecule type" value="Genomic_DNA"/>
</dbReference>
<dbReference type="InterPro" id="IPR009057">
    <property type="entry name" value="Homeodomain-like_sf"/>
</dbReference>
<dbReference type="Proteomes" id="UP000521676">
    <property type="component" value="Unassembled WGS sequence"/>
</dbReference>
<evidence type="ECO:0000256" key="4">
    <source>
        <dbReference type="PROSITE-ProRule" id="PRU00335"/>
    </source>
</evidence>
<dbReference type="SUPFAM" id="SSF48498">
    <property type="entry name" value="Tetracyclin repressor-like, C-terminal domain"/>
    <property type="match status" value="1"/>
</dbReference>
<organism evidence="6 7">
    <name type="scientific">Candidatus Chlorohelix allophototropha</name>
    <dbReference type="NCBI Taxonomy" id="3003348"/>
    <lineage>
        <taxon>Bacteria</taxon>
        <taxon>Bacillati</taxon>
        <taxon>Chloroflexota</taxon>
        <taxon>Chloroflexia</taxon>
        <taxon>Candidatus Chloroheliales</taxon>
        <taxon>Candidatus Chloroheliaceae</taxon>
        <taxon>Candidatus Chlorohelix</taxon>
    </lineage>
</organism>
<dbReference type="Gene3D" id="1.10.10.60">
    <property type="entry name" value="Homeodomain-like"/>
    <property type="match status" value="1"/>
</dbReference>
<dbReference type="PANTHER" id="PTHR30055:SF234">
    <property type="entry name" value="HTH-TYPE TRANSCRIPTIONAL REGULATOR BETI"/>
    <property type="match status" value="1"/>
</dbReference>
<dbReference type="AlphaFoldDB" id="A0A8T7M8D7"/>
<keyword evidence="2 4" id="KW-0238">DNA-binding</keyword>
<evidence type="ECO:0000259" key="5">
    <source>
        <dbReference type="PROSITE" id="PS50977"/>
    </source>
</evidence>
<dbReference type="GO" id="GO:0003700">
    <property type="term" value="F:DNA-binding transcription factor activity"/>
    <property type="evidence" value="ECO:0007669"/>
    <property type="project" value="TreeGrafter"/>
</dbReference>
<protein>
    <submittedName>
        <fullName evidence="6">TetR/AcrR family transcriptional regulator</fullName>
    </submittedName>
</protein>
<gene>
    <name evidence="6" type="ORF">HXX08_20860</name>
</gene>
<dbReference type="InterPro" id="IPR001647">
    <property type="entry name" value="HTH_TetR"/>
</dbReference>
<comment type="caution">
    <text evidence="6">The sequence shown here is derived from an EMBL/GenBank/DDBJ whole genome shotgun (WGS) entry which is preliminary data.</text>
</comment>
<evidence type="ECO:0000256" key="1">
    <source>
        <dbReference type="ARBA" id="ARBA00023015"/>
    </source>
</evidence>
<dbReference type="PROSITE" id="PS50977">
    <property type="entry name" value="HTH_TETR_2"/>
    <property type="match status" value="1"/>
</dbReference>
<dbReference type="SUPFAM" id="SSF46689">
    <property type="entry name" value="Homeodomain-like"/>
    <property type="match status" value="1"/>
</dbReference>
<dbReference type="InterPro" id="IPR036271">
    <property type="entry name" value="Tet_transcr_reg_TetR-rel_C_sf"/>
</dbReference>
<reference evidence="6 7" key="1">
    <citation type="submission" date="2020-06" db="EMBL/GenBank/DDBJ databases">
        <title>Anoxygenic phototrophic Chloroflexota member uses a Type I reaction center.</title>
        <authorList>
            <person name="Tsuji J.M."/>
            <person name="Shaw N.A."/>
            <person name="Nagashima S."/>
            <person name="Venkiteswaran J."/>
            <person name="Schiff S.L."/>
            <person name="Hanada S."/>
            <person name="Tank M."/>
            <person name="Neufeld J.D."/>
        </authorList>
    </citation>
    <scope>NUCLEOTIDE SEQUENCE [LARGE SCALE GENOMIC DNA]</scope>
    <source>
        <strain evidence="6">L227-S17</strain>
    </source>
</reference>
<feature type="DNA-binding region" description="H-T-H motif" evidence="4">
    <location>
        <begin position="36"/>
        <end position="55"/>
    </location>
</feature>
<evidence type="ECO:0000256" key="3">
    <source>
        <dbReference type="ARBA" id="ARBA00023163"/>
    </source>
</evidence>
<proteinExistence type="predicted"/>
<accession>A0A8T7M8D7</accession>
<dbReference type="PANTHER" id="PTHR30055">
    <property type="entry name" value="HTH-TYPE TRANSCRIPTIONAL REGULATOR RUTR"/>
    <property type="match status" value="1"/>
</dbReference>
<name>A0A8T7M8D7_9CHLR</name>
<dbReference type="Gene3D" id="1.10.357.10">
    <property type="entry name" value="Tetracycline Repressor, domain 2"/>
    <property type="match status" value="1"/>
</dbReference>